<dbReference type="GO" id="GO:0046872">
    <property type="term" value="F:metal ion binding"/>
    <property type="evidence" value="ECO:0007669"/>
    <property type="project" value="UniProtKB-KW"/>
</dbReference>
<evidence type="ECO:0000256" key="3">
    <source>
        <dbReference type="ARBA" id="ARBA00023004"/>
    </source>
</evidence>
<dbReference type="PANTHER" id="PTHR35008">
    <property type="entry name" value="BLL4482 PROTEIN-RELATED"/>
    <property type="match status" value="1"/>
</dbReference>
<dbReference type="Gene3D" id="1.10.760.10">
    <property type="entry name" value="Cytochrome c-like domain"/>
    <property type="match status" value="2"/>
</dbReference>
<evidence type="ECO:0000256" key="2">
    <source>
        <dbReference type="ARBA" id="ARBA00022723"/>
    </source>
</evidence>
<name>A0A0K9FI33_9BACI</name>
<keyword evidence="3 4" id="KW-0408">Iron</keyword>
<evidence type="ECO:0000256" key="4">
    <source>
        <dbReference type="PROSITE-ProRule" id="PRU00433"/>
    </source>
</evidence>
<keyword evidence="1 4" id="KW-0349">Heme</keyword>
<dbReference type="GeneID" id="96597106"/>
<evidence type="ECO:0000256" key="1">
    <source>
        <dbReference type="ARBA" id="ARBA00022617"/>
    </source>
</evidence>
<dbReference type="PANTHER" id="PTHR35008:SF9">
    <property type="entry name" value="CYTOCHROME C DOMAIN-CONTAINING PROTEIN"/>
    <property type="match status" value="1"/>
</dbReference>
<dbReference type="GO" id="GO:0009055">
    <property type="term" value="F:electron transfer activity"/>
    <property type="evidence" value="ECO:0007669"/>
    <property type="project" value="InterPro"/>
</dbReference>
<evidence type="ECO:0000313" key="6">
    <source>
        <dbReference type="EMBL" id="KMY33888.1"/>
    </source>
</evidence>
<dbReference type="AlphaFoldDB" id="A0A0K9FI33"/>
<dbReference type="SUPFAM" id="SSF46626">
    <property type="entry name" value="Cytochrome c"/>
    <property type="match status" value="2"/>
</dbReference>
<dbReference type="EMBL" id="LFXJ01000002">
    <property type="protein sequence ID" value="KMY33888.1"/>
    <property type="molecule type" value="Genomic_DNA"/>
</dbReference>
<dbReference type="InterPro" id="IPR051459">
    <property type="entry name" value="Cytochrome_c-type_DH"/>
</dbReference>
<sequence>MKPIVAGVAGTVLLAGTLFVGAVISDKILGDAKGESEEAAVQTKIPTSAAAQSVVYAPPSIEEVPDGPMKETILYGYELVNNTHVAAEEYVGNQLSCTSCHAGAGYDEQVSSLVGVMANYPQYIARSGDIVTIEERINGCMVRSMNGKKFDMNSKELEAMVSYFAYISEGVPIGAEREWVGTSTMKDIPIPDVKNGEEVYAQSCIACHAADGSGTGANTGPALWGKDSFNDGAGMARMSKMAGYIKNNMPVGATGTLTDQDAADLAAFILSQDRPEWGNHGKDWPKGGRPNDIMNKEKREQVKNGTINWEQVLSTNK</sequence>
<organism evidence="6 7">
    <name type="scientific">Lysinibacillus xylanilyticus</name>
    <dbReference type="NCBI Taxonomy" id="582475"/>
    <lineage>
        <taxon>Bacteria</taxon>
        <taxon>Bacillati</taxon>
        <taxon>Bacillota</taxon>
        <taxon>Bacilli</taxon>
        <taxon>Bacillales</taxon>
        <taxon>Bacillaceae</taxon>
        <taxon>Lysinibacillus</taxon>
    </lineage>
</organism>
<proteinExistence type="predicted"/>
<accession>A0A0K9FI33</accession>
<feature type="domain" description="Cytochrome c" evidence="5">
    <location>
        <begin position="191"/>
        <end position="273"/>
    </location>
</feature>
<dbReference type="Pfam" id="PF13442">
    <property type="entry name" value="Cytochrome_CBB3"/>
    <property type="match status" value="1"/>
</dbReference>
<dbReference type="InterPro" id="IPR009056">
    <property type="entry name" value="Cyt_c-like_dom"/>
</dbReference>
<reference evidence="7" key="1">
    <citation type="submission" date="2015-07" db="EMBL/GenBank/DDBJ databases">
        <authorList>
            <person name="Liu B."/>
            <person name="Wang J."/>
            <person name="Zhu Y."/>
            <person name="Liu G."/>
            <person name="Chen Q."/>
            <person name="Lan J."/>
            <person name="Che J."/>
            <person name="Ge C."/>
            <person name="Shi H."/>
            <person name="Pan Z."/>
            <person name="Liu X."/>
        </authorList>
    </citation>
    <scope>NUCLEOTIDE SEQUENCE [LARGE SCALE GENOMIC DNA]</scope>
    <source>
        <strain evidence="7">DSM 23493</strain>
    </source>
</reference>
<dbReference type="GO" id="GO:0020037">
    <property type="term" value="F:heme binding"/>
    <property type="evidence" value="ECO:0007669"/>
    <property type="project" value="InterPro"/>
</dbReference>
<protein>
    <submittedName>
        <fullName evidence="6">C cytochrome</fullName>
    </submittedName>
</protein>
<evidence type="ECO:0000313" key="7">
    <source>
        <dbReference type="Proteomes" id="UP000037326"/>
    </source>
</evidence>
<dbReference type="OrthoDB" id="9779283at2"/>
<dbReference type="PATRIC" id="fig|582475.4.peg.3977"/>
<dbReference type="PROSITE" id="PS51007">
    <property type="entry name" value="CYTC"/>
    <property type="match status" value="1"/>
</dbReference>
<evidence type="ECO:0000259" key="5">
    <source>
        <dbReference type="PROSITE" id="PS51007"/>
    </source>
</evidence>
<dbReference type="Proteomes" id="UP000037326">
    <property type="component" value="Unassembled WGS sequence"/>
</dbReference>
<dbReference type="RefSeq" id="WP_049663242.1">
    <property type="nucleotide sequence ID" value="NZ_JBIVOC010000024.1"/>
</dbReference>
<keyword evidence="2 4" id="KW-0479">Metal-binding</keyword>
<dbReference type="Pfam" id="PF21342">
    <property type="entry name" value="SoxA-TsdA_cyt-c"/>
    <property type="match status" value="1"/>
</dbReference>
<dbReference type="InterPro" id="IPR036909">
    <property type="entry name" value="Cyt_c-like_dom_sf"/>
</dbReference>
<comment type="caution">
    <text evidence="6">The sequence shown here is derived from an EMBL/GenBank/DDBJ whole genome shotgun (WGS) entry which is preliminary data.</text>
</comment>
<gene>
    <name evidence="6" type="ORF">ACZ11_02085</name>
</gene>